<feature type="compositionally biased region" description="Low complexity" evidence="2">
    <location>
        <begin position="406"/>
        <end position="417"/>
    </location>
</feature>
<dbReference type="VEuPathDB" id="FungiDB:H257_11584"/>
<organism evidence="3">
    <name type="scientific">Aphanomyces astaci</name>
    <name type="common">Crayfish plague agent</name>
    <dbReference type="NCBI Taxonomy" id="112090"/>
    <lineage>
        <taxon>Eukaryota</taxon>
        <taxon>Sar</taxon>
        <taxon>Stramenopiles</taxon>
        <taxon>Oomycota</taxon>
        <taxon>Saprolegniomycetes</taxon>
        <taxon>Saprolegniales</taxon>
        <taxon>Verrucalvaceae</taxon>
        <taxon>Aphanomyces</taxon>
    </lineage>
</organism>
<feature type="coiled-coil region" evidence="1">
    <location>
        <begin position="594"/>
        <end position="671"/>
    </location>
</feature>
<dbReference type="RefSeq" id="XP_009836870.1">
    <property type="nucleotide sequence ID" value="XM_009838568.1"/>
</dbReference>
<dbReference type="PANTHER" id="PTHR44927:SF1">
    <property type="entry name" value="FK506-BINDING PROTEIN 15"/>
    <property type="match status" value="1"/>
</dbReference>
<dbReference type="GeneID" id="20813580"/>
<reference evidence="3" key="1">
    <citation type="submission" date="2013-12" db="EMBL/GenBank/DDBJ databases">
        <title>The Genome Sequence of Aphanomyces astaci APO3.</title>
        <authorList>
            <consortium name="The Broad Institute Genomics Platform"/>
            <person name="Russ C."/>
            <person name="Tyler B."/>
            <person name="van West P."/>
            <person name="Dieguez-Uribeondo J."/>
            <person name="Young S.K."/>
            <person name="Zeng Q."/>
            <person name="Gargeya S."/>
            <person name="Fitzgerald M."/>
            <person name="Abouelleil A."/>
            <person name="Alvarado L."/>
            <person name="Chapman S.B."/>
            <person name="Gainer-Dewar J."/>
            <person name="Goldberg J."/>
            <person name="Griggs A."/>
            <person name="Gujja S."/>
            <person name="Hansen M."/>
            <person name="Howarth C."/>
            <person name="Imamovic A."/>
            <person name="Ireland A."/>
            <person name="Larimer J."/>
            <person name="McCowan C."/>
            <person name="Murphy C."/>
            <person name="Pearson M."/>
            <person name="Poon T.W."/>
            <person name="Priest M."/>
            <person name="Roberts A."/>
            <person name="Saif S."/>
            <person name="Shea T."/>
            <person name="Sykes S."/>
            <person name="Wortman J."/>
            <person name="Nusbaum C."/>
            <person name="Birren B."/>
        </authorList>
    </citation>
    <scope>NUCLEOTIDE SEQUENCE [LARGE SCALE GENOMIC DNA]</scope>
    <source>
        <strain evidence="3">APO3</strain>
    </source>
</reference>
<dbReference type="PANTHER" id="PTHR44927">
    <property type="entry name" value="FK506-BINDING PROTEIN 15"/>
    <property type="match status" value="1"/>
</dbReference>
<proteinExistence type="predicted"/>
<feature type="compositionally biased region" description="Low complexity" evidence="2">
    <location>
        <begin position="363"/>
        <end position="374"/>
    </location>
</feature>
<dbReference type="AlphaFoldDB" id="W4G306"/>
<protein>
    <submittedName>
        <fullName evidence="3">Uncharacterized protein</fullName>
    </submittedName>
</protein>
<evidence type="ECO:0000313" key="3">
    <source>
        <dbReference type="EMBL" id="ETV73444.1"/>
    </source>
</evidence>
<feature type="compositionally biased region" description="Low complexity" evidence="2">
    <location>
        <begin position="344"/>
        <end position="356"/>
    </location>
</feature>
<keyword evidence="1" id="KW-0175">Coiled coil</keyword>
<name>W4G306_APHAT</name>
<accession>W4G306</accession>
<sequence length="860" mass="93356">MTSCNTTGTIISCPSTMSNAAPSNETLVYGGSVYVHKYDAATQGYIPLSESALGLALMGGSTSYRLFCYNRSQAEVFTTPLGVHVKFTPQQDHYVNFYDASGTDNYSMRFKDDAQVQAFLQAVACIKLSLVSRGSISATHDDIHPGDGGYAVQLGDIVGIKIQAWAFDTAVDSSSSTNPVDIVASPPVMRYLDVDDLLKVKLGDATTEGLVGLSGQVVGMQKGSVRYIYLPSSSSATTWILAHAELVKVKKDKRPNSAAVASAPVISLPPTGSEDDELKRDDLVTRMAHLSRMGSGHAALPTAASRRSSHPDDPHQPTHAAADKVATPIVLTMPQSPSPPPLHSHPSSSLASSFPSSMPPPSEAAFAPTSSTSLQPPPTTEADQSSLALRQEQQRLLAEQEDIQRQRQALTRQQQIQSPPLSKARPPTAHLSSPPTSLLPPSPPTLDAYYSASSVTSANYLQQQHHVAAPLTSSSSTGGFNLVPFVPATPLPPPQAYATTSTSVPSASSALFTPSNVEMDSTLQRVHRTTLAMEGMLIDLQRKIDRVIVPSSYSSGGGGGGSAYSRRPDQSTTASLLKSMERALNDLDGLHDANHRLTSQVTDLQRHNRQLEDDVDRLQADLRRHTAASYSQVQAALEHAKQRCAQMEADVERWTAAVEAERRQRMQLERDLATQRLSSAQQSADGVVAAQVDEARQVATMAQKQMQAEKLKHDAAAAKMAADVEALQTTYESRRVEMQREMDILRTQMAAERASHVEDAEAVKVHVEALMQERDVHRAKVAATERAAADMEDRWRREKEDAAAARDARADLFKELMNDIYFACQDAFDEDAEFTGKEVAIQIRKILKQHTNDVVAKFEK</sequence>
<evidence type="ECO:0000256" key="2">
    <source>
        <dbReference type="SAM" id="MobiDB-lite"/>
    </source>
</evidence>
<evidence type="ECO:0000256" key="1">
    <source>
        <dbReference type="SAM" id="Coils"/>
    </source>
</evidence>
<dbReference type="EMBL" id="KI913148">
    <property type="protein sequence ID" value="ETV73444.1"/>
    <property type="molecule type" value="Genomic_DNA"/>
</dbReference>
<feature type="region of interest" description="Disordered" evidence="2">
    <location>
        <begin position="404"/>
        <end position="445"/>
    </location>
</feature>
<gene>
    <name evidence="3" type="ORF">H257_11584</name>
</gene>
<feature type="region of interest" description="Disordered" evidence="2">
    <location>
        <begin position="291"/>
        <end position="387"/>
    </location>
</feature>
<feature type="compositionally biased region" description="Low complexity" evidence="2">
    <location>
        <begin position="426"/>
        <end position="436"/>
    </location>
</feature>
<dbReference type="OrthoDB" id="77911at2759"/>
<dbReference type="STRING" id="112090.W4G306"/>
<feature type="region of interest" description="Disordered" evidence="2">
    <location>
        <begin position="252"/>
        <end position="278"/>
    </location>
</feature>